<name>A0A645CPL7_9ZZZZ</name>
<protein>
    <submittedName>
        <fullName evidence="1">Uncharacterized protein</fullName>
    </submittedName>
</protein>
<evidence type="ECO:0000313" key="1">
    <source>
        <dbReference type="EMBL" id="MPM78849.1"/>
    </source>
</evidence>
<comment type="caution">
    <text evidence="1">The sequence shown here is derived from an EMBL/GenBank/DDBJ whole genome shotgun (WGS) entry which is preliminary data.</text>
</comment>
<dbReference type="EMBL" id="VSSQ01028945">
    <property type="protein sequence ID" value="MPM78849.1"/>
    <property type="molecule type" value="Genomic_DNA"/>
</dbReference>
<reference evidence="1" key="1">
    <citation type="submission" date="2019-08" db="EMBL/GenBank/DDBJ databases">
        <authorList>
            <person name="Kucharzyk K."/>
            <person name="Murdoch R.W."/>
            <person name="Higgins S."/>
            <person name="Loffler F."/>
        </authorList>
    </citation>
    <scope>NUCLEOTIDE SEQUENCE</scope>
</reference>
<dbReference type="AlphaFoldDB" id="A0A645CPL7"/>
<proteinExistence type="predicted"/>
<sequence>MFPNINKPNPNIKEVIKPEEPKISASSLFCWPSFLEIVLPEPKPMAKAMACIIAIRENTMPVAAEALVPS</sequence>
<gene>
    <name evidence="1" type="ORF">SDC9_125864</name>
</gene>
<organism evidence="1">
    <name type="scientific">bioreactor metagenome</name>
    <dbReference type="NCBI Taxonomy" id="1076179"/>
    <lineage>
        <taxon>unclassified sequences</taxon>
        <taxon>metagenomes</taxon>
        <taxon>ecological metagenomes</taxon>
    </lineage>
</organism>
<accession>A0A645CPL7</accession>